<evidence type="ECO:0000256" key="11">
    <source>
        <dbReference type="ARBA" id="ARBA00023033"/>
    </source>
</evidence>
<feature type="transmembrane region" description="Helical" evidence="15">
    <location>
        <begin position="20"/>
        <end position="38"/>
    </location>
</feature>
<dbReference type="InterPro" id="IPR002401">
    <property type="entry name" value="Cyt_P450_E_grp-I"/>
</dbReference>
<keyword evidence="6 15" id="KW-0812">Transmembrane</keyword>
<evidence type="ECO:0000256" key="15">
    <source>
        <dbReference type="SAM" id="Phobius"/>
    </source>
</evidence>
<comment type="subcellular location">
    <subcellularLocation>
        <location evidence="2">Membrane</location>
    </subcellularLocation>
</comment>
<dbReference type="AlphaFoldDB" id="A0A5J9T589"/>
<keyword evidence="8 15" id="KW-1133">Transmembrane helix</keyword>
<dbReference type="Gene3D" id="1.10.630.10">
    <property type="entry name" value="Cytochrome P450"/>
    <property type="match status" value="1"/>
</dbReference>
<dbReference type="GO" id="GO:0020037">
    <property type="term" value="F:heme binding"/>
    <property type="evidence" value="ECO:0007669"/>
    <property type="project" value="InterPro"/>
</dbReference>
<comment type="cofactor">
    <cofactor evidence="1 13">
        <name>heme</name>
        <dbReference type="ChEBI" id="CHEBI:30413"/>
    </cofactor>
</comment>
<comment type="pathway">
    <text evidence="3">Secondary metabolite biosynthesis.</text>
</comment>
<keyword evidence="11 14" id="KW-0503">Monooxygenase</keyword>
<dbReference type="OrthoDB" id="1470350at2759"/>
<evidence type="ECO:0000256" key="1">
    <source>
        <dbReference type="ARBA" id="ARBA00001971"/>
    </source>
</evidence>
<dbReference type="FunFam" id="1.10.630.10:FF:000055">
    <property type="entry name" value="Cytochrome P450 71A26"/>
    <property type="match status" value="1"/>
</dbReference>
<gene>
    <name evidence="16" type="ORF">EJB05_49761</name>
</gene>
<evidence type="ECO:0000313" key="16">
    <source>
        <dbReference type="EMBL" id="TVU06540.1"/>
    </source>
</evidence>
<evidence type="ECO:0000256" key="9">
    <source>
        <dbReference type="ARBA" id="ARBA00023002"/>
    </source>
</evidence>
<feature type="non-terminal residue" evidence="16">
    <location>
        <position position="1"/>
    </location>
</feature>
<dbReference type="EMBL" id="RWGY01000051">
    <property type="protein sequence ID" value="TVU06540.1"/>
    <property type="molecule type" value="Genomic_DNA"/>
</dbReference>
<dbReference type="InterPro" id="IPR036396">
    <property type="entry name" value="Cyt_P450_sf"/>
</dbReference>
<dbReference type="SUPFAM" id="SSF48264">
    <property type="entry name" value="Cytochrome P450"/>
    <property type="match status" value="1"/>
</dbReference>
<evidence type="ECO:0000256" key="14">
    <source>
        <dbReference type="RuleBase" id="RU000461"/>
    </source>
</evidence>
<keyword evidence="12 15" id="KW-0472">Membrane</keyword>
<keyword evidence="5 13" id="KW-0349">Heme</keyword>
<dbReference type="PRINTS" id="PR00463">
    <property type="entry name" value="EP450I"/>
</dbReference>
<evidence type="ECO:0000313" key="17">
    <source>
        <dbReference type="Proteomes" id="UP000324897"/>
    </source>
</evidence>
<dbReference type="PANTHER" id="PTHR47955">
    <property type="entry name" value="CYTOCHROME P450 FAMILY 71 PROTEIN"/>
    <property type="match status" value="1"/>
</dbReference>
<keyword evidence="10 13" id="KW-0408">Iron</keyword>
<keyword evidence="9 14" id="KW-0560">Oxidoreductase</keyword>
<feature type="binding site" description="axial binding residue" evidence="13">
    <location>
        <position position="486"/>
    </location>
    <ligand>
        <name>heme</name>
        <dbReference type="ChEBI" id="CHEBI:30413"/>
    </ligand>
    <ligandPart>
        <name>Fe</name>
        <dbReference type="ChEBI" id="CHEBI:18248"/>
    </ligandPart>
</feature>
<reference evidence="16 17" key="1">
    <citation type="journal article" date="2019" name="Sci. Rep.">
        <title>A high-quality genome of Eragrostis curvula grass provides insights into Poaceae evolution and supports new strategies to enhance forage quality.</title>
        <authorList>
            <person name="Carballo J."/>
            <person name="Santos B.A.C.M."/>
            <person name="Zappacosta D."/>
            <person name="Garbus I."/>
            <person name="Selva J.P."/>
            <person name="Gallo C.A."/>
            <person name="Diaz A."/>
            <person name="Albertini E."/>
            <person name="Caccamo M."/>
            <person name="Echenique V."/>
        </authorList>
    </citation>
    <scope>NUCLEOTIDE SEQUENCE [LARGE SCALE GENOMIC DNA]</scope>
    <source>
        <strain evidence="17">cv. Victoria</strain>
        <tissue evidence="16">Leaf</tissue>
    </source>
</reference>
<evidence type="ECO:0000256" key="3">
    <source>
        <dbReference type="ARBA" id="ARBA00005179"/>
    </source>
</evidence>
<protein>
    <submittedName>
        <fullName evidence="16">Uncharacterized protein</fullName>
    </submittedName>
</protein>
<dbReference type="Pfam" id="PF00067">
    <property type="entry name" value="p450"/>
    <property type="match status" value="1"/>
</dbReference>
<evidence type="ECO:0000256" key="5">
    <source>
        <dbReference type="ARBA" id="ARBA00022617"/>
    </source>
</evidence>
<accession>A0A5J9T589</accession>
<dbReference type="PANTHER" id="PTHR47955:SF14">
    <property type="entry name" value="OS01G0543600 PROTEIN"/>
    <property type="match status" value="1"/>
</dbReference>
<evidence type="ECO:0000256" key="6">
    <source>
        <dbReference type="ARBA" id="ARBA00022692"/>
    </source>
</evidence>
<dbReference type="InterPro" id="IPR017972">
    <property type="entry name" value="Cyt_P450_CS"/>
</dbReference>
<evidence type="ECO:0000256" key="12">
    <source>
        <dbReference type="ARBA" id="ARBA00023136"/>
    </source>
</evidence>
<evidence type="ECO:0000256" key="10">
    <source>
        <dbReference type="ARBA" id="ARBA00023004"/>
    </source>
</evidence>
<dbReference type="Gramene" id="TVU06540">
    <property type="protein sequence ID" value="TVU06540"/>
    <property type="gene ID" value="EJB05_49761"/>
</dbReference>
<evidence type="ECO:0000256" key="7">
    <source>
        <dbReference type="ARBA" id="ARBA00022723"/>
    </source>
</evidence>
<evidence type="ECO:0000256" key="8">
    <source>
        <dbReference type="ARBA" id="ARBA00022989"/>
    </source>
</evidence>
<keyword evidence="7 13" id="KW-0479">Metal-binding</keyword>
<dbReference type="GO" id="GO:0016020">
    <property type="term" value="C:membrane"/>
    <property type="evidence" value="ECO:0007669"/>
    <property type="project" value="UniProtKB-SubCell"/>
</dbReference>
<dbReference type="InterPro" id="IPR001128">
    <property type="entry name" value="Cyt_P450"/>
</dbReference>
<dbReference type="CDD" id="cd11072">
    <property type="entry name" value="CYP71-like"/>
    <property type="match status" value="1"/>
</dbReference>
<sequence length="543" mass="60639">MGQAVPLKSQDLPHASSSPQAAMFTALLLLLCPLLFLLRHRFRGRGEEEEILLRKLPSPPQRLPIIPHVSLRDLTAEHGRDGLMLLRLGASPTLVVSSPRAAQAVMRTQDHVFAFRYFRKSALSVESVFLADILFYGSTDVAFSPYGDHWRQVRRIATTHLLTNRKVRSYRHAREREVSSVISAIRDAARDGAAVDLSELLNAFANDVVCHAVCGKLFREEGRNRLFRELVEANSSLIGGFNLEDYFPALAKLDIVKRIVCAKAQKVHRAWDDLLEKLIDGHQNAENKPPADLSSPEDDDDSDFIDVLLSVQQQYSLTRDHIKAQLAIMFEAGTDTSFIVLEYAMVELMQNPHVMTKLRAEVRALTAMALPKDDGVLLVTKDELSSSGVPYLKAVIKETLRLHVPAPLLVPHLSMADCEIQGYTIPAGTRAIVNAWALARDPSHWDRPEEFMPERFIVEEGGSAAAVDHKGNDFLYLPFGTGRRICPGINFAIATIEVMLANLVYHFDWELPQGVTSIDMTESFGLTVHRTEKLLLVPRVPHA</sequence>
<dbReference type="PROSITE" id="PS00086">
    <property type="entry name" value="CYTOCHROME_P450"/>
    <property type="match status" value="1"/>
</dbReference>
<evidence type="ECO:0000256" key="2">
    <source>
        <dbReference type="ARBA" id="ARBA00004370"/>
    </source>
</evidence>
<evidence type="ECO:0000256" key="4">
    <source>
        <dbReference type="ARBA" id="ARBA00010617"/>
    </source>
</evidence>
<evidence type="ECO:0000256" key="13">
    <source>
        <dbReference type="PIRSR" id="PIRSR602401-1"/>
    </source>
</evidence>
<comment type="caution">
    <text evidence="16">The sequence shown here is derived from an EMBL/GenBank/DDBJ whole genome shotgun (WGS) entry which is preliminary data.</text>
</comment>
<comment type="similarity">
    <text evidence="4 14">Belongs to the cytochrome P450 family.</text>
</comment>
<keyword evidence="17" id="KW-1185">Reference proteome</keyword>
<dbReference type="GO" id="GO:0016705">
    <property type="term" value="F:oxidoreductase activity, acting on paired donors, with incorporation or reduction of molecular oxygen"/>
    <property type="evidence" value="ECO:0007669"/>
    <property type="project" value="InterPro"/>
</dbReference>
<organism evidence="16 17">
    <name type="scientific">Eragrostis curvula</name>
    <name type="common">weeping love grass</name>
    <dbReference type="NCBI Taxonomy" id="38414"/>
    <lineage>
        <taxon>Eukaryota</taxon>
        <taxon>Viridiplantae</taxon>
        <taxon>Streptophyta</taxon>
        <taxon>Embryophyta</taxon>
        <taxon>Tracheophyta</taxon>
        <taxon>Spermatophyta</taxon>
        <taxon>Magnoliopsida</taxon>
        <taxon>Liliopsida</taxon>
        <taxon>Poales</taxon>
        <taxon>Poaceae</taxon>
        <taxon>PACMAD clade</taxon>
        <taxon>Chloridoideae</taxon>
        <taxon>Eragrostideae</taxon>
        <taxon>Eragrostidinae</taxon>
        <taxon>Eragrostis</taxon>
    </lineage>
</organism>
<dbReference type="PRINTS" id="PR00385">
    <property type="entry name" value="P450"/>
</dbReference>
<dbReference type="GO" id="GO:0004497">
    <property type="term" value="F:monooxygenase activity"/>
    <property type="evidence" value="ECO:0007669"/>
    <property type="project" value="UniProtKB-KW"/>
</dbReference>
<proteinExistence type="inferred from homology"/>
<name>A0A5J9T589_9POAL</name>
<dbReference type="Proteomes" id="UP000324897">
    <property type="component" value="Unassembled WGS sequence"/>
</dbReference>
<dbReference type="GO" id="GO:0005506">
    <property type="term" value="F:iron ion binding"/>
    <property type="evidence" value="ECO:0007669"/>
    <property type="project" value="InterPro"/>
</dbReference>